<evidence type="ECO:0000256" key="3">
    <source>
        <dbReference type="ARBA" id="ARBA00022844"/>
    </source>
</evidence>
<evidence type="ECO:0000313" key="5">
    <source>
        <dbReference type="Proteomes" id="UP000158117"/>
    </source>
</evidence>
<dbReference type="HAMAP" id="MF_04019">
    <property type="entry name" value="HSV_TRX2"/>
    <property type="match status" value="1"/>
</dbReference>
<evidence type="ECO:0000256" key="1">
    <source>
        <dbReference type="ARBA" id="ARBA00022561"/>
    </source>
</evidence>
<sequence>MAAMEANIFCTFDHKLSIADVGKLTKLVAAVVPIPQRLHLIKHYQLGLHQFVDHTRGYVRLRGLLRNMTLTLMRRVEGNQILLHVPTHGLLYTVLNTGPVTWEKGDALCVLPPLFHGPLARENLLTLGQWELVLPWIVPMPLALEINQRLLIMGLFSLDRSYEEVKAAVQQLQTITFRDATFTIPDPVIDQHLLIDMKTACLSMSMVANLASELTMTYVRKLALEDSSMLLVKCQELLMRLDRERSVGEPRTHARPQHVSPDDEIARLSALFVMLRQLDDLIREQVVFTVCDVSPDNKSATCIFKG</sequence>
<organism evidence="4 5">
    <name type="scientific">Human cytomegalovirus</name>
    <name type="common">HHV-5</name>
    <name type="synonym">Human herpesvirus 5</name>
    <dbReference type="NCBI Taxonomy" id="10359"/>
    <lineage>
        <taxon>Viruses</taxon>
        <taxon>Duplodnaviria</taxon>
        <taxon>Heunggongvirae</taxon>
        <taxon>Peploviricota</taxon>
        <taxon>Herviviricetes</taxon>
        <taxon>Herpesvirales</taxon>
        <taxon>Orthoherpesviridae</taxon>
        <taxon>Betaherpesvirinae</taxon>
        <taxon>Cytomegalovirus</taxon>
        <taxon>Cytomegalovirus humanbeta5</taxon>
    </lineage>
</organism>
<dbReference type="Proteomes" id="UP000158117">
    <property type="component" value="Segment"/>
</dbReference>
<gene>
    <name evidence="4" type="primary">UL85</name>
</gene>
<dbReference type="EMBL" id="KP745637">
    <property type="protein sequence ID" value="AKI08301.1"/>
    <property type="molecule type" value="Genomic_DNA"/>
</dbReference>
<reference evidence="4 5" key="1">
    <citation type="journal article" date="2015" name="J. Virol.">
        <title>High-throughput analysis of human cytomegalovirus genome diversity highlights the widespread occurrence of gene-disrupting mutations and pervasive recombination.</title>
        <authorList>
            <person name="Sijmons S."/>
            <person name="Thys K."/>
            <person name="Mbong Ngwese M."/>
            <person name="Van Damme E."/>
            <person name="Dvorak J."/>
            <person name="Van Loock M."/>
            <person name="Li G."/>
            <person name="Tachezy R."/>
            <person name="Busson L."/>
            <person name="Aerssens J."/>
            <person name="Van Ranst M."/>
            <person name="Maes P."/>
        </authorList>
    </citation>
    <scope>NUCLEOTIDE SEQUENCE [LARGE SCALE GENOMIC DNA]</scope>
    <source>
        <strain evidence="4">BE/9/2011</strain>
    </source>
</reference>
<keyword evidence="3" id="KW-0946">Virion</keyword>
<keyword evidence="1" id="KW-0167">Capsid protein</keyword>
<organismHost>
    <name type="scientific">Homo sapiens</name>
    <name type="common">Human</name>
    <dbReference type="NCBI Taxonomy" id="9606"/>
</organismHost>
<proteinExistence type="inferred from homology"/>
<dbReference type="Pfam" id="PF01802">
    <property type="entry name" value="Herpes_V23"/>
    <property type="match status" value="1"/>
</dbReference>
<dbReference type="InterPro" id="IPR002690">
    <property type="entry name" value="Herpes_capsid_2"/>
</dbReference>
<accession>A0A0G2T7M5</accession>
<evidence type="ECO:0000313" key="4">
    <source>
        <dbReference type="EMBL" id="AKI08301.1"/>
    </source>
</evidence>
<evidence type="ECO:0000256" key="2">
    <source>
        <dbReference type="ARBA" id="ARBA00022562"/>
    </source>
</evidence>
<keyword evidence="2" id="KW-1048">Host nucleus</keyword>
<protein>
    <submittedName>
        <fullName evidence="4">Capsid triplex subunit 2</fullName>
    </submittedName>
</protein>
<dbReference type="GO" id="GO:0005198">
    <property type="term" value="F:structural molecule activity"/>
    <property type="evidence" value="ECO:0007669"/>
    <property type="project" value="InterPro"/>
</dbReference>
<name>A0A0G2T7M5_HCMV</name>
<dbReference type="GO" id="GO:0019028">
    <property type="term" value="C:viral capsid"/>
    <property type="evidence" value="ECO:0007669"/>
    <property type="project" value="UniProtKB-KW"/>
</dbReference>